<evidence type="ECO:0000313" key="9">
    <source>
        <dbReference type="EMBL" id="RIV22647.1"/>
    </source>
</evidence>
<organism evidence="9 10">
    <name type="scientific">Fibrisoma montanum</name>
    <dbReference type="NCBI Taxonomy" id="2305895"/>
    <lineage>
        <taxon>Bacteria</taxon>
        <taxon>Pseudomonadati</taxon>
        <taxon>Bacteroidota</taxon>
        <taxon>Cytophagia</taxon>
        <taxon>Cytophagales</taxon>
        <taxon>Spirosomataceae</taxon>
        <taxon>Fibrisoma</taxon>
    </lineage>
</organism>
<dbReference type="NCBIfam" id="TIGR00641">
    <property type="entry name" value="acid_CoA_mut_N"/>
    <property type="match status" value="1"/>
</dbReference>
<gene>
    <name evidence="9" type="ORF">DYU11_16710</name>
</gene>
<dbReference type="CDD" id="cd03679">
    <property type="entry name" value="MM_CoA_mutase_alpha_like"/>
    <property type="match status" value="1"/>
</dbReference>
<dbReference type="InterPro" id="IPR006099">
    <property type="entry name" value="MeMalonylCoA_mutase_a/b_cat"/>
</dbReference>
<dbReference type="SUPFAM" id="SSF51703">
    <property type="entry name" value="Cobalamin (vitamin B12)-dependent enzymes"/>
    <property type="match status" value="1"/>
</dbReference>
<protein>
    <recommendedName>
        <fullName evidence="3">methylmalonyl-CoA mutase</fullName>
        <ecNumber evidence="3">5.4.99.2</ecNumber>
    </recommendedName>
</protein>
<dbReference type="OrthoDB" id="9762378at2"/>
<evidence type="ECO:0000256" key="2">
    <source>
        <dbReference type="ARBA" id="ARBA00008465"/>
    </source>
</evidence>
<dbReference type="GO" id="GO:0004494">
    <property type="term" value="F:methylmalonyl-CoA mutase activity"/>
    <property type="evidence" value="ECO:0007669"/>
    <property type="project" value="UniProtKB-EC"/>
</dbReference>
<evidence type="ECO:0000256" key="4">
    <source>
        <dbReference type="ARBA" id="ARBA00022628"/>
    </source>
</evidence>
<sequence length="714" mass="78537">MKPNFTNITDSNPAHLQPHLNGASKPFTTAEGIKLKPRFTVADVQNAEHLHYAAGIPPYLRGPYSSMYVRQPWTVRQYAGFSTAEESNAFYRRNLAAGQKGLSVAFDLATHRGYDSDHPRVVGDVGKAGVAIDSVEDMKILFDQIPLDQMSVSMTMNGAVIPVMAFYIVAAEEQGVKPAKLSGTIQNDILKEFMVRNTYIYPPEPSMRIIGDIFAYTAKHMPKFNSISISGYHMHEAGAPAQLELAYTLADGLEYIRTGLRAGMSIDDFAPRLSFFWGIGMNHFMEIAKLRAGRLLWAKIVNRFEPKNPKSLALRTHCQTSGYSLTEQDPFNNVARTTIEALAAVLGHTQSLHTNSLDEAIALPTDFSARIARNTQLYLQHETDVTRVVDPWGGSYYVESLTKELTEKAWALIEEVEQLGGMTKAIDTGLPKLRIEEAAARKQARIDAGKDVIVGVNRYRPESEKEIELLEVDNQAVRDNQIKRLQEIKARRLGSDVQAALEALTRSAQTGEGNLLALAIDAARHRATLGEISDAMEKAFGRHKATIRAISGIYSAEVSDDENFRLARELSDQFAELEGRRPRILVAKMGQDGHDRGAKVIATSFADLGFDVDMGPLFQTPEEVARQAAENDVHIVGVSSLAAGHKTLVPQLIDELKTIGREDIMVIAGGVIPAQDYQYLYDAGVKGVFGPGTVISIAAQKILNELIGTPYQGN</sequence>
<dbReference type="InterPro" id="IPR058549">
    <property type="entry name" value="MeMalonylCoA_mutase_a/b_site"/>
</dbReference>
<dbReference type="InterPro" id="IPR006159">
    <property type="entry name" value="Acid_CoA_mut_C"/>
</dbReference>
<dbReference type="Gene3D" id="3.20.20.240">
    <property type="entry name" value="Methylmalonyl-CoA mutase"/>
    <property type="match status" value="1"/>
</dbReference>
<dbReference type="InterPro" id="IPR016176">
    <property type="entry name" value="Cbl-dep_enz_cat"/>
</dbReference>
<evidence type="ECO:0000256" key="3">
    <source>
        <dbReference type="ARBA" id="ARBA00012398"/>
    </source>
</evidence>
<dbReference type="InterPro" id="IPR006098">
    <property type="entry name" value="MMCoA_mutase_a_cat"/>
</dbReference>
<dbReference type="InterPro" id="IPR036724">
    <property type="entry name" value="Cobalamin-bd_sf"/>
</dbReference>
<comment type="cofactor">
    <cofactor evidence="1">
        <name>adenosylcob(III)alamin</name>
        <dbReference type="ChEBI" id="CHEBI:18408"/>
    </cofactor>
</comment>
<dbReference type="Proteomes" id="UP000283523">
    <property type="component" value="Unassembled WGS sequence"/>
</dbReference>
<dbReference type="Pfam" id="PF01642">
    <property type="entry name" value="MM_CoA_mutase"/>
    <property type="match status" value="1"/>
</dbReference>
<dbReference type="RefSeq" id="WP_119668830.1">
    <property type="nucleotide sequence ID" value="NZ_QXED01000004.1"/>
</dbReference>
<dbReference type="SUPFAM" id="SSF52242">
    <property type="entry name" value="Cobalamin (vitamin B12)-binding domain"/>
    <property type="match status" value="1"/>
</dbReference>
<dbReference type="Pfam" id="PF02310">
    <property type="entry name" value="B12-binding"/>
    <property type="match status" value="1"/>
</dbReference>
<dbReference type="GO" id="GO:0005737">
    <property type="term" value="C:cytoplasm"/>
    <property type="evidence" value="ECO:0007669"/>
    <property type="project" value="TreeGrafter"/>
</dbReference>
<dbReference type="InterPro" id="IPR006158">
    <property type="entry name" value="Cobalamin-bd"/>
</dbReference>
<evidence type="ECO:0000256" key="7">
    <source>
        <dbReference type="ARBA" id="ARBA00023285"/>
    </source>
</evidence>
<evidence type="ECO:0000256" key="6">
    <source>
        <dbReference type="ARBA" id="ARBA00023235"/>
    </source>
</evidence>
<dbReference type="GO" id="GO:0031419">
    <property type="term" value="F:cobalamin binding"/>
    <property type="evidence" value="ECO:0007669"/>
    <property type="project" value="UniProtKB-KW"/>
</dbReference>
<comment type="caution">
    <text evidence="9">The sequence shown here is derived from an EMBL/GenBank/DDBJ whole genome shotgun (WGS) entry which is preliminary data.</text>
</comment>
<evidence type="ECO:0000256" key="5">
    <source>
        <dbReference type="ARBA" id="ARBA00022723"/>
    </source>
</evidence>
<reference evidence="9 10" key="1">
    <citation type="submission" date="2018-08" db="EMBL/GenBank/DDBJ databases">
        <title>Fibrisoma montanum sp. nov., isolated from Danxia mountain soil.</title>
        <authorList>
            <person name="Huang Y."/>
        </authorList>
    </citation>
    <scope>NUCLEOTIDE SEQUENCE [LARGE SCALE GENOMIC DNA]</scope>
    <source>
        <strain evidence="9 10">HYT19</strain>
    </source>
</reference>
<evidence type="ECO:0000259" key="8">
    <source>
        <dbReference type="PROSITE" id="PS51332"/>
    </source>
</evidence>
<dbReference type="AlphaFoldDB" id="A0A418M984"/>
<dbReference type="GO" id="GO:0046872">
    <property type="term" value="F:metal ion binding"/>
    <property type="evidence" value="ECO:0007669"/>
    <property type="project" value="UniProtKB-KW"/>
</dbReference>
<feature type="domain" description="B12-binding" evidence="8">
    <location>
        <begin position="581"/>
        <end position="713"/>
    </location>
</feature>
<dbReference type="FunFam" id="3.40.50.280:FF:000002">
    <property type="entry name" value="Methylmalonyl-CoA mutase, mitochondrial"/>
    <property type="match status" value="1"/>
</dbReference>
<evidence type="ECO:0000313" key="10">
    <source>
        <dbReference type="Proteomes" id="UP000283523"/>
    </source>
</evidence>
<keyword evidence="6 9" id="KW-0413">Isomerase</keyword>
<keyword evidence="4" id="KW-0846">Cobalamin</keyword>
<keyword evidence="10" id="KW-1185">Reference proteome</keyword>
<name>A0A418M984_9BACT</name>
<dbReference type="EMBL" id="QXED01000004">
    <property type="protein sequence ID" value="RIV22647.1"/>
    <property type="molecule type" value="Genomic_DNA"/>
</dbReference>
<dbReference type="EC" id="5.4.99.2" evidence="3"/>
<dbReference type="GO" id="GO:0019678">
    <property type="term" value="P:propionate metabolic process, methylmalonyl pathway"/>
    <property type="evidence" value="ECO:0007669"/>
    <property type="project" value="TreeGrafter"/>
</dbReference>
<keyword evidence="5" id="KW-0479">Metal-binding</keyword>
<dbReference type="PROSITE" id="PS00544">
    <property type="entry name" value="METMALONYL_COA_MUTASE"/>
    <property type="match status" value="1"/>
</dbReference>
<dbReference type="Gene3D" id="3.40.50.280">
    <property type="entry name" value="Cobalamin-binding domain"/>
    <property type="match status" value="1"/>
</dbReference>
<comment type="similarity">
    <text evidence="2">Belongs to the methylmalonyl-CoA mutase family.</text>
</comment>
<keyword evidence="7" id="KW-0170">Cobalt</keyword>
<proteinExistence type="inferred from homology"/>
<evidence type="ECO:0000256" key="1">
    <source>
        <dbReference type="ARBA" id="ARBA00001922"/>
    </source>
</evidence>
<dbReference type="PANTHER" id="PTHR48101:SF4">
    <property type="entry name" value="METHYLMALONYL-COA MUTASE, MITOCHONDRIAL"/>
    <property type="match status" value="1"/>
</dbReference>
<accession>A0A418M984</accession>
<dbReference type="PROSITE" id="PS51332">
    <property type="entry name" value="B12_BINDING"/>
    <property type="match status" value="1"/>
</dbReference>
<dbReference type="NCBIfam" id="TIGR00640">
    <property type="entry name" value="acid_CoA_mut_C"/>
    <property type="match status" value="1"/>
</dbReference>
<dbReference type="FunFam" id="3.20.20.240:FF:000001">
    <property type="entry name" value="Probable methylmalonyl-coa mutase"/>
    <property type="match status" value="1"/>
</dbReference>
<dbReference type="NCBIfam" id="NF006944">
    <property type="entry name" value="PRK09426.1"/>
    <property type="match status" value="1"/>
</dbReference>
<dbReference type="CDD" id="cd02071">
    <property type="entry name" value="MM_CoA_mut_B12_BD"/>
    <property type="match status" value="1"/>
</dbReference>
<dbReference type="PANTHER" id="PTHR48101">
    <property type="entry name" value="METHYLMALONYL-COA MUTASE, MITOCHONDRIAL-RELATED"/>
    <property type="match status" value="1"/>
</dbReference>